<evidence type="ECO:0008006" key="2">
    <source>
        <dbReference type="Google" id="ProtNLM"/>
    </source>
</evidence>
<feature type="non-terminal residue" evidence="1">
    <location>
        <position position="178"/>
    </location>
</feature>
<organism evidence="1">
    <name type="scientific">marine sediment metagenome</name>
    <dbReference type="NCBI Taxonomy" id="412755"/>
    <lineage>
        <taxon>unclassified sequences</taxon>
        <taxon>metagenomes</taxon>
        <taxon>ecological metagenomes</taxon>
    </lineage>
</organism>
<dbReference type="EMBL" id="LAZR01002279">
    <property type="protein sequence ID" value="KKN32061.1"/>
    <property type="molecule type" value="Genomic_DNA"/>
</dbReference>
<accession>A0A0F9S4Q8</accession>
<dbReference type="AlphaFoldDB" id="A0A0F9S4Q8"/>
<evidence type="ECO:0000313" key="1">
    <source>
        <dbReference type="EMBL" id="KKN32061.1"/>
    </source>
</evidence>
<name>A0A0F9S4Q8_9ZZZZ</name>
<comment type="caution">
    <text evidence="1">The sequence shown here is derived from an EMBL/GenBank/DDBJ whole genome shotgun (WGS) entry which is preliminary data.</text>
</comment>
<gene>
    <name evidence="1" type="ORF">LCGC14_0817520</name>
</gene>
<reference evidence="1" key="1">
    <citation type="journal article" date="2015" name="Nature">
        <title>Complex archaea that bridge the gap between prokaryotes and eukaryotes.</title>
        <authorList>
            <person name="Spang A."/>
            <person name="Saw J.H."/>
            <person name="Jorgensen S.L."/>
            <person name="Zaremba-Niedzwiedzka K."/>
            <person name="Martijn J."/>
            <person name="Lind A.E."/>
            <person name="van Eijk R."/>
            <person name="Schleper C."/>
            <person name="Guy L."/>
            <person name="Ettema T.J."/>
        </authorList>
    </citation>
    <scope>NUCLEOTIDE SEQUENCE</scope>
</reference>
<protein>
    <recommendedName>
        <fullName evidence="2">HK97 family phage prohead protease</fullName>
    </recommendedName>
</protein>
<proteinExistence type="predicted"/>
<sequence length="178" mass="20157">MNDIITERIPLGDLDASRADQLAKELDRKPSDLEFVRKGFVAEQKGTDDEERSSTELISTADIDRDNEILLPKGAVLEHYKKNPQVLFGHDYRQPPIGRAAWVKKDQASQGLLAKTIYAVTEFAEEIWGLVKGGFLPARSVGFIPIESHEPDDKEVAKYPERAGARRVYDKWELLEYS</sequence>